<proteinExistence type="predicted"/>
<dbReference type="AlphaFoldDB" id="A0A4U7AX50"/>
<protein>
    <submittedName>
        <fullName evidence="1">Uncharacterized protein</fullName>
    </submittedName>
</protein>
<dbReference type="EMBL" id="PTQR01000093">
    <property type="protein sequence ID" value="TKX20294.1"/>
    <property type="molecule type" value="Genomic_DNA"/>
</dbReference>
<evidence type="ECO:0000313" key="2">
    <source>
        <dbReference type="Proteomes" id="UP000308133"/>
    </source>
</evidence>
<accession>A0A4U7AX50</accession>
<name>A0A4U7AX50_9PEZI</name>
<comment type="caution">
    <text evidence="1">The sequence shown here is derived from an EMBL/GenBank/DDBJ whole genome shotgun (WGS) entry which is preliminary data.</text>
</comment>
<gene>
    <name evidence="1" type="ORF">C1H76_7516</name>
</gene>
<evidence type="ECO:0000313" key="1">
    <source>
        <dbReference type="EMBL" id="TKX20294.1"/>
    </source>
</evidence>
<dbReference type="Proteomes" id="UP000308133">
    <property type="component" value="Unassembled WGS sequence"/>
</dbReference>
<reference evidence="1 2" key="1">
    <citation type="submission" date="2018-02" db="EMBL/GenBank/DDBJ databases">
        <title>Draft genome sequences of Elsinoe sp., causing black scab on jojoba.</title>
        <authorList>
            <person name="Stodart B."/>
            <person name="Jeffress S."/>
            <person name="Ash G."/>
            <person name="Arun Chinnappa K."/>
        </authorList>
    </citation>
    <scope>NUCLEOTIDE SEQUENCE [LARGE SCALE GENOMIC DNA]</scope>
    <source>
        <strain evidence="1 2">Hillstone_2</strain>
    </source>
</reference>
<organism evidence="1 2">
    <name type="scientific">Elsinoe australis</name>
    <dbReference type="NCBI Taxonomy" id="40998"/>
    <lineage>
        <taxon>Eukaryota</taxon>
        <taxon>Fungi</taxon>
        <taxon>Dikarya</taxon>
        <taxon>Ascomycota</taxon>
        <taxon>Pezizomycotina</taxon>
        <taxon>Dothideomycetes</taxon>
        <taxon>Dothideomycetidae</taxon>
        <taxon>Myriangiales</taxon>
        <taxon>Elsinoaceae</taxon>
        <taxon>Elsinoe</taxon>
    </lineage>
</organism>
<sequence>MTSEPSEQPILYIVYNAKSTILGKLDYAYRKTTNPDSDKPACAACELTHGPTLSLKESSEWIATKARLQNATLKQVHLDERPTDLAEWMKQSNVRAPAVIIEAKNVSGSFKTLLTAEDLAGVRKDHS</sequence>